<dbReference type="GO" id="GO:0016301">
    <property type="term" value="F:kinase activity"/>
    <property type="evidence" value="ECO:0007669"/>
    <property type="project" value="UniProtKB-KW"/>
</dbReference>
<evidence type="ECO:0000313" key="3">
    <source>
        <dbReference type="Proteomes" id="UP000199052"/>
    </source>
</evidence>
<evidence type="ECO:0000313" key="4">
    <source>
        <dbReference type="Proteomes" id="UP000533017"/>
    </source>
</evidence>
<dbReference type="EMBL" id="JACBZA010000001">
    <property type="protein sequence ID" value="NYH84871.1"/>
    <property type="molecule type" value="Genomic_DNA"/>
</dbReference>
<keyword evidence="4" id="KW-1185">Reference proteome</keyword>
<evidence type="ECO:0000313" key="2">
    <source>
        <dbReference type="EMBL" id="SFG87982.1"/>
    </source>
</evidence>
<keyword evidence="2" id="KW-0808">Transferase</keyword>
<gene>
    <name evidence="1" type="ORF">FHR37_003722</name>
    <name evidence="2" type="ORF">SAMN05421678_109157</name>
</gene>
<sequence>MSAADVAGVTAGQVAEAFDLGTPIEELDLVQHTVSRTWRLTTSAGRFLVKELWPDEDQPWAHQLNWRRDFEERVAAAGIRIPSPVPPPARAYGWTSRVAGRGAYRVTEWVEHRKVTADDDLSDWLGRTLAVLHSFEPYRSDTADPGELEPFYYVHPADRWHEWAALARSQGRPWAAEFGARLDAYVRRTERLRTTYSGIGDHVLTHRDMVPFNVLMTPTGPVLTDWDVIGPDSASLETGFAAVTFAFRDPRRVRRALASYTAHGGVLVDGLGEDLFAHKLGSELGRLAVLVDRVVTGVPLTGWMTRYADPDTGVRAAMAEVAAAEERLRRLAADLDL</sequence>
<organism evidence="2 3">
    <name type="scientific">Actinopolymorpha cephalotaxi</name>
    <dbReference type="NCBI Taxonomy" id="504797"/>
    <lineage>
        <taxon>Bacteria</taxon>
        <taxon>Bacillati</taxon>
        <taxon>Actinomycetota</taxon>
        <taxon>Actinomycetes</taxon>
        <taxon>Propionibacteriales</taxon>
        <taxon>Actinopolymorphaceae</taxon>
        <taxon>Actinopolymorpha</taxon>
    </lineage>
</organism>
<proteinExistence type="predicted"/>
<protein>
    <submittedName>
        <fullName evidence="1">Aminoglycoside phosphotransferase (APT) family kinase protein</fullName>
    </submittedName>
    <submittedName>
        <fullName evidence="2">Phosphotransferase enzyme family protein</fullName>
    </submittedName>
</protein>
<dbReference type="Gene3D" id="3.90.1200.10">
    <property type="match status" value="1"/>
</dbReference>
<keyword evidence="1" id="KW-0418">Kinase</keyword>
<dbReference type="Proteomes" id="UP000533017">
    <property type="component" value="Unassembled WGS sequence"/>
</dbReference>
<dbReference type="AlphaFoldDB" id="A0A1I2VFJ4"/>
<name>A0A1I2VFJ4_9ACTN</name>
<dbReference type="Proteomes" id="UP000199052">
    <property type="component" value="Unassembled WGS sequence"/>
</dbReference>
<dbReference type="SUPFAM" id="SSF56112">
    <property type="entry name" value="Protein kinase-like (PK-like)"/>
    <property type="match status" value="1"/>
</dbReference>
<reference evidence="2 3" key="1">
    <citation type="submission" date="2016-10" db="EMBL/GenBank/DDBJ databases">
        <authorList>
            <person name="de Groot N.N."/>
        </authorList>
    </citation>
    <scope>NUCLEOTIDE SEQUENCE [LARGE SCALE GENOMIC DNA]</scope>
    <source>
        <strain evidence="2 3">CPCC 202808</strain>
    </source>
</reference>
<dbReference type="STRING" id="504797.SAMN05421678_109157"/>
<accession>A0A1I2VFJ4</accession>
<dbReference type="RefSeq" id="WP_092884311.1">
    <property type="nucleotide sequence ID" value="NZ_FOOI01000009.1"/>
</dbReference>
<reference evidence="1 4" key="2">
    <citation type="submission" date="2020-07" db="EMBL/GenBank/DDBJ databases">
        <title>Sequencing the genomes of 1000 actinobacteria strains.</title>
        <authorList>
            <person name="Klenk H.-P."/>
        </authorList>
    </citation>
    <scope>NUCLEOTIDE SEQUENCE [LARGE SCALE GENOMIC DNA]</scope>
    <source>
        <strain evidence="1 4">DSM 45117</strain>
    </source>
</reference>
<dbReference type="InterPro" id="IPR011009">
    <property type="entry name" value="Kinase-like_dom_sf"/>
</dbReference>
<evidence type="ECO:0000313" key="1">
    <source>
        <dbReference type="EMBL" id="NYH84871.1"/>
    </source>
</evidence>
<dbReference type="OrthoDB" id="2352890at2"/>
<dbReference type="EMBL" id="FOOI01000009">
    <property type="protein sequence ID" value="SFG87982.1"/>
    <property type="molecule type" value="Genomic_DNA"/>
</dbReference>